<reference evidence="3 4" key="1">
    <citation type="submission" date="2019-12" db="EMBL/GenBank/DDBJ databases">
        <authorList>
            <person name="Alioto T."/>
            <person name="Alioto T."/>
            <person name="Gomez Garrido J."/>
        </authorList>
    </citation>
    <scope>NUCLEOTIDE SEQUENCE [LARGE SCALE GENOMIC DNA]</scope>
</reference>
<evidence type="ECO:0000313" key="4">
    <source>
        <dbReference type="Proteomes" id="UP000594638"/>
    </source>
</evidence>
<sequence>MVQLQNQFLENSPVARNGPMVAEELPEPDVQIITSGGRSIPAHSRILASASPVMERLIARPQKRWSSDRKIPILGVPYDAVTLFVQFLYSSKNLINYSCVYCDRADECRVPMCRQFKLKVQQERKRDSTKWRLLVRKVIFAKAVSSLSLVERKREEEPRLTMNYSRMGGFEL</sequence>
<dbReference type="PANTHER" id="PTHR46287:SF4">
    <property type="entry name" value="BTB_POZ AND TAZ DOMAIN-CONTAINING PROTEIN 2"/>
    <property type="match status" value="1"/>
</dbReference>
<gene>
    <name evidence="3" type="ORF">OLEA9_A077396</name>
</gene>
<dbReference type="Gramene" id="OE9A077396T1">
    <property type="protein sequence ID" value="OE9A077396C1"/>
    <property type="gene ID" value="OE9A077396"/>
</dbReference>
<comment type="caution">
    <text evidence="3">The sequence shown here is derived from an EMBL/GenBank/DDBJ whole genome shotgun (WGS) entry which is preliminary data.</text>
</comment>
<dbReference type="GO" id="GO:0005634">
    <property type="term" value="C:nucleus"/>
    <property type="evidence" value="ECO:0007669"/>
    <property type="project" value="TreeGrafter"/>
</dbReference>
<evidence type="ECO:0000313" key="3">
    <source>
        <dbReference type="EMBL" id="CAA2974086.1"/>
    </source>
</evidence>
<dbReference type="Gene3D" id="3.30.710.10">
    <property type="entry name" value="Potassium Channel Kv1.1, Chain A"/>
    <property type="match status" value="1"/>
</dbReference>
<dbReference type="SUPFAM" id="SSF54695">
    <property type="entry name" value="POZ domain"/>
    <property type="match status" value="1"/>
</dbReference>
<dbReference type="InterPro" id="IPR044513">
    <property type="entry name" value="BT1/2/3/4/5"/>
</dbReference>
<accession>A0A8S0R6Y5</accession>
<dbReference type="EMBL" id="CACTIH010002144">
    <property type="protein sequence ID" value="CAA2974086.1"/>
    <property type="molecule type" value="Genomic_DNA"/>
</dbReference>
<name>A0A8S0R6Y5_OLEEU</name>
<evidence type="ECO:0000259" key="2">
    <source>
        <dbReference type="PROSITE" id="PS50097"/>
    </source>
</evidence>
<dbReference type="GO" id="GO:0006355">
    <property type="term" value="P:regulation of DNA-templated transcription"/>
    <property type="evidence" value="ECO:0007669"/>
    <property type="project" value="UniProtKB-ARBA"/>
</dbReference>
<feature type="domain" description="BTB" evidence="2">
    <location>
        <begin position="28"/>
        <end position="97"/>
    </location>
</feature>
<dbReference type="InterPro" id="IPR011333">
    <property type="entry name" value="SKP1/BTB/POZ_sf"/>
</dbReference>
<dbReference type="PROSITE" id="PS50097">
    <property type="entry name" value="BTB"/>
    <property type="match status" value="1"/>
</dbReference>
<proteinExistence type="predicted"/>
<keyword evidence="4" id="KW-1185">Reference proteome</keyword>
<organism evidence="3 4">
    <name type="scientific">Olea europaea subsp. europaea</name>
    <dbReference type="NCBI Taxonomy" id="158383"/>
    <lineage>
        <taxon>Eukaryota</taxon>
        <taxon>Viridiplantae</taxon>
        <taxon>Streptophyta</taxon>
        <taxon>Embryophyta</taxon>
        <taxon>Tracheophyta</taxon>
        <taxon>Spermatophyta</taxon>
        <taxon>Magnoliopsida</taxon>
        <taxon>eudicotyledons</taxon>
        <taxon>Gunneridae</taxon>
        <taxon>Pentapetalae</taxon>
        <taxon>asterids</taxon>
        <taxon>lamiids</taxon>
        <taxon>Lamiales</taxon>
        <taxon>Oleaceae</taxon>
        <taxon>Oleeae</taxon>
        <taxon>Olea</taxon>
    </lineage>
</organism>
<dbReference type="OrthoDB" id="6359816at2759"/>
<evidence type="ECO:0000256" key="1">
    <source>
        <dbReference type="ARBA" id="ARBA00004906"/>
    </source>
</evidence>
<protein>
    <submittedName>
        <fullName evidence="3">BTB POZ and TAZ domain-containing 1-like</fullName>
    </submittedName>
</protein>
<comment type="pathway">
    <text evidence="1">Protein modification; protein ubiquitination.</text>
</comment>
<dbReference type="AlphaFoldDB" id="A0A8S0R6Y5"/>
<dbReference type="Proteomes" id="UP000594638">
    <property type="component" value="Unassembled WGS sequence"/>
</dbReference>
<dbReference type="InterPro" id="IPR000210">
    <property type="entry name" value="BTB/POZ_dom"/>
</dbReference>
<dbReference type="PANTHER" id="PTHR46287">
    <property type="entry name" value="BTB/POZ AND TAZ DOMAIN-CONTAINING PROTEIN 3-RELATED"/>
    <property type="match status" value="1"/>
</dbReference>
<dbReference type="Pfam" id="PF00651">
    <property type="entry name" value="BTB"/>
    <property type="match status" value="1"/>
</dbReference>